<dbReference type="Gene3D" id="3.40.50.300">
    <property type="entry name" value="P-loop containing nucleotide triphosphate hydrolases"/>
    <property type="match status" value="1"/>
</dbReference>
<dbReference type="EMBL" id="JAAAWP010000002">
    <property type="protein sequence ID" value="NDW20500.1"/>
    <property type="molecule type" value="Genomic_DNA"/>
</dbReference>
<name>A0A6L9MRC0_9ALTE</name>
<proteinExistence type="inferred from homology"/>
<evidence type="ECO:0000259" key="2">
    <source>
        <dbReference type="Pfam" id="PF00437"/>
    </source>
</evidence>
<dbReference type="Gene3D" id="3.30.450.380">
    <property type="match status" value="1"/>
</dbReference>
<gene>
    <name evidence="3" type="ORF">GTW09_03070</name>
</gene>
<organism evidence="3 4">
    <name type="scientific">Alteromonas hispanica</name>
    <dbReference type="NCBI Taxonomy" id="315421"/>
    <lineage>
        <taxon>Bacteria</taxon>
        <taxon>Pseudomonadati</taxon>
        <taxon>Pseudomonadota</taxon>
        <taxon>Gammaproteobacteria</taxon>
        <taxon>Alteromonadales</taxon>
        <taxon>Alteromonadaceae</taxon>
        <taxon>Alteromonas/Salinimonas group</taxon>
        <taxon>Alteromonas</taxon>
    </lineage>
</organism>
<dbReference type="RefSeq" id="WP_163110021.1">
    <property type="nucleotide sequence ID" value="NZ_JAAAWP010000002.1"/>
</dbReference>
<dbReference type="InterPro" id="IPR027417">
    <property type="entry name" value="P-loop_NTPase"/>
</dbReference>
<feature type="domain" description="Bacterial type II secretion system protein E" evidence="2">
    <location>
        <begin position="79"/>
        <end position="346"/>
    </location>
</feature>
<dbReference type="InterPro" id="IPR050921">
    <property type="entry name" value="T4SS_GSP_E_ATPase"/>
</dbReference>
<dbReference type="PANTHER" id="PTHR30486">
    <property type="entry name" value="TWITCHING MOTILITY PROTEIN PILT"/>
    <property type="match status" value="1"/>
</dbReference>
<dbReference type="SUPFAM" id="SSF52540">
    <property type="entry name" value="P-loop containing nucleoside triphosphate hydrolases"/>
    <property type="match status" value="1"/>
</dbReference>
<dbReference type="AlphaFoldDB" id="A0A6L9MRC0"/>
<protein>
    <submittedName>
        <fullName evidence="3">CpaF family protein</fullName>
    </submittedName>
</protein>
<dbReference type="InterPro" id="IPR001482">
    <property type="entry name" value="T2SS/T4SS_dom"/>
</dbReference>
<dbReference type="PANTHER" id="PTHR30486:SF6">
    <property type="entry name" value="TYPE IV PILUS RETRACTATION ATPASE PILT"/>
    <property type="match status" value="1"/>
</dbReference>
<evidence type="ECO:0000256" key="1">
    <source>
        <dbReference type="ARBA" id="ARBA00006611"/>
    </source>
</evidence>
<accession>A0A6L9MRC0</accession>
<comment type="similarity">
    <text evidence="1">Belongs to the GSP E family.</text>
</comment>
<dbReference type="Pfam" id="PF00437">
    <property type="entry name" value="T2SSE"/>
    <property type="match status" value="1"/>
</dbReference>
<evidence type="ECO:0000313" key="3">
    <source>
        <dbReference type="EMBL" id="NDW20500.1"/>
    </source>
</evidence>
<keyword evidence="4" id="KW-1185">Reference proteome</keyword>
<sequence>MFRRSISQAAPLEISLSELKNELHQAIIEEFEKDPSQLFTANLMEVLNGLCDELPRFVDAELSSFQKNQIVQSVNDEVQGLGPIAELMLDDEISDILINNFDEVWVEQRGQLVRTSTRFDDAAHLRRFTDRLLEGCGRQASTVKPIIDGKLPDGSRLHVLVPPACVQAAVVSIRKFSHKVISEQFLVDTGYVERPLMNFLKRAVETGVNMVICGNAGAGKTSLMNVLASNIKPHERVVTIEESIELKLHHQHVVQLETHNANSEGHGALTLRDLVRASLRMRADRIIVGEVRGGEAVDMLQAMSCGHQGSITTIHANSSFDAVTRLSTLIQLDNQQLTDNHVNAIIGGSIQLIVHVARDVNGKRELKSVGEICRVGSGFEHNTLYSADGSEPTVDFNHYDSPVLKLIGHHGHDINSFLHFFELEGEYDQNGDTRFKRAING</sequence>
<dbReference type="CDD" id="cd01130">
    <property type="entry name" value="VirB11-like_ATPase"/>
    <property type="match status" value="1"/>
</dbReference>
<evidence type="ECO:0000313" key="4">
    <source>
        <dbReference type="Proteomes" id="UP000478837"/>
    </source>
</evidence>
<comment type="caution">
    <text evidence="3">The sequence shown here is derived from an EMBL/GenBank/DDBJ whole genome shotgun (WGS) entry which is preliminary data.</text>
</comment>
<dbReference type="Proteomes" id="UP000478837">
    <property type="component" value="Unassembled WGS sequence"/>
</dbReference>
<dbReference type="GO" id="GO:0016887">
    <property type="term" value="F:ATP hydrolysis activity"/>
    <property type="evidence" value="ECO:0007669"/>
    <property type="project" value="InterPro"/>
</dbReference>
<reference evidence="3 4" key="1">
    <citation type="submission" date="2020-01" db="EMBL/GenBank/DDBJ databases">
        <title>Genomes of bacteria type strains.</title>
        <authorList>
            <person name="Chen J."/>
            <person name="Zhu S."/>
            <person name="Yang J."/>
        </authorList>
    </citation>
    <scope>NUCLEOTIDE SEQUENCE [LARGE SCALE GENOMIC DNA]</scope>
    <source>
        <strain evidence="3 4">LMG 22958</strain>
    </source>
</reference>